<organism evidence="2 3">
    <name type="scientific">Ammoniphilus oxalaticus</name>
    <dbReference type="NCBI Taxonomy" id="66863"/>
    <lineage>
        <taxon>Bacteria</taxon>
        <taxon>Bacillati</taxon>
        <taxon>Bacillota</taxon>
        <taxon>Bacilli</taxon>
        <taxon>Bacillales</taxon>
        <taxon>Paenibacillaceae</taxon>
        <taxon>Aneurinibacillus group</taxon>
        <taxon>Ammoniphilus</taxon>
    </lineage>
</organism>
<dbReference type="OrthoDB" id="1681234at2"/>
<dbReference type="Pfam" id="PF07561">
    <property type="entry name" value="DUF1540"/>
    <property type="match status" value="1"/>
</dbReference>
<comment type="caution">
    <text evidence="2">The sequence shown here is derived from an EMBL/GenBank/DDBJ whole genome shotgun (WGS) entry which is preliminary data.</text>
</comment>
<feature type="domain" description="DUF1540" evidence="1">
    <location>
        <begin position="5"/>
        <end position="65"/>
    </location>
</feature>
<dbReference type="Proteomes" id="UP000284219">
    <property type="component" value="Unassembled WGS sequence"/>
</dbReference>
<evidence type="ECO:0000259" key="1">
    <source>
        <dbReference type="Pfam" id="PF07561"/>
    </source>
</evidence>
<evidence type="ECO:0000313" key="2">
    <source>
        <dbReference type="EMBL" id="RKD27035.1"/>
    </source>
</evidence>
<dbReference type="EMBL" id="MCHY01000001">
    <property type="protein sequence ID" value="RKD27035.1"/>
    <property type="molecule type" value="Genomic_DNA"/>
</dbReference>
<name>A0A419SRB1_9BACL</name>
<gene>
    <name evidence="2" type="ORF">BEP19_00215</name>
</gene>
<dbReference type="InterPro" id="IPR011437">
    <property type="entry name" value="DUF1540"/>
</dbReference>
<protein>
    <recommendedName>
        <fullName evidence="1">DUF1540 domain-containing protein</fullName>
    </recommendedName>
</protein>
<evidence type="ECO:0000313" key="3">
    <source>
        <dbReference type="Proteomes" id="UP000284219"/>
    </source>
</evidence>
<keyword evidence="3" id="KW-1185">Reference proteome</keyword>
<dbReference type="RefSeq" id="WP_120187855.1">
    <property type="nucleotide sequence ID" value="NZ_MCHY01000001.1"/>
</dbReference>
<sequence length="69" mass="7717">MKVEVKCSVSNCSFWGQGNNCEAPSIMVEVDRHSEYDSEMASELGIQTEHQDTAQVSAETCCRTFKPKK</sequence>
<dbReference type="AlphaFoldDB" id="A0A419SRB1"/>
<reference evidence="2 3" key="1">
    <citation type="submission" date="2016-08" db="EMBL/GenBank/DDBJ databases">
        <title>Novel Firmicute Genomes.</title>
        <authorList>
            <person name="Poppleton D.I."/>
            <person name="Gribaldo S."/>
        </authorList>
    </citation>
    <scope>NUCLEOTIDE SEQUENCE [LARGE SCALE GENOMIC DNA]</scope>
    <source>
        <strain evidence="2 3">RAOx-1</strain>
    </source>
</reference>
<accession>A0A419SRB1</accession>
<proteinExistence type="predicted"/>